<dbReference type="InParanoid" id="A0A2R5GTN3"/>
<dbReference type="Proteomes" id="UP000241890">
    <property type="component" value="Unassembled WGS sequence"/>
</dbReference>
<feature type="compositionally biased region" description="Polar residues" evidence="1">
    <location>
        <begin position="213"/>
        <end position="233"/>
    </location>
</feature>
<sequence length="246" mass="26726">MSSKRRKKAESEVAKLLDLGDGSGGASSGTDHVGGANNGDVGIELSENRKQKLQTLLTKVVREKDGAREARTWIMAHPRCARAIGAELESLVCRKSKTGSGGKKLMVLRVLHDVLGKCHAMRSEGKKLPVDYESVWLSVLETAVRECLAPESPEKVVESFNKYFDKWKEKGWLGVGSIAVLDERVREIKRRQKDRAGSTASPSAKAKTTAAPFTNSSTGLTSAFRSARSNATPNRKVAFATKLDAK</sequence>
<evidence type="ECO:0000313" key="4">
    <source>
        <dbReference type="Proteomes" id="UP000241890"/>
    </source>
</evidence>
<dbReference type="EMBL" id="BEYU01000105">
    <property type="protein sequence ID" value="GBG31751.1"/>
    <property type="molecule type" value="Genomic_DNA"/>
</dbReference>
<evidence type="ECO:0000259" key="2">
    <source>
        <dbReference type="Pfam" id="PF04818"/>
    </source>
</evidence>
<gene>
    <name evidence="3" type="ORF">FCC1311_079762</name>
</gene>
<feature type="domain" description="CID" evidence="2">
    <location>
        <begin position="52"/>
        <end position="171"/>
    </location>
</feature>
<accession>A0A2R5GTN3</accession>
<feature type="compositionally biased region" description="Low complexity" evidence="1">
    <location>
        <begin position="198"/>
        <end position="212"/>
    </location>
</feature>
<keyword evidence="4" id="KW-1185">Reference proteome</keyword>
<dbReference type="InterPro" id="IPR008942">
    <property type="entry name" value="ENTH_VHS"/>
</dbReference>
<evidence type="ECO:0000256" key="1">
    <source>
        <dbReference type="SAM" id="MobiDB-lite"/>
    </source>
</evidence>
<feature type="region of interest" description="Disordered" evidence="1">
    <location>
        <begin position="190"/>
        <end position="246"/>
    </location>
</feature>
<dbReference type="AlphaFoldDB" id="A0A2R5GTN3"/>
<organism evidence="3 4">
    <name type="scientific">Hondaea fermentalgiana</name>
    <dbReference type="NCBI Taxonomy" id="2315210"/>
    <lineage>
        <taxon>Eukaryota</taxon>
        <taxon>Sar</taxon>
        <taxon>Stramenopiles</taxon>
        <taxon>Bigyra</taxon>
        <taxon>Labyrinthulomycetes</taxon>
        <taxon>Thraustochytrida</taxon>
        <taxon>Thraustochytriidae</taxon>
        <taxon>Hondaea</taxon>
    </lineage>
</organism>
<dbReference type="InterPro" id="IPR006569">
    <property type="entry name" value="CID_dom"/>
</dbReference>
<dbReference type="Gene3D" id="1.25.40.90">
    <property type="match status" value="1"/>
</dbReference>
<evidence type="ECO:0000313" key="3">
    <source>
        <dbReference type="EMBL" id="GBG31751.1"/>
    </source>
</evidence>
<protein>
    <recommendedName>
        <fullName evidence="2">CID domain-containing protein</fullName>
    </recommendedName>
</protein>
<comment type="caution">
    <text evidence="3">The sequence shown here is derived from an EMBL/GenBank/DDBJ whole genome shotgun (WGS) entry which is preliminary data.</text>
</comment>
<proteinExistence type="predicted"/>
<dbReference type="Pfam" id="PF04818">
    <property type="entry name" value="CID"/>
    <property type="match status" value="1"/>
</dbReference>
<reference evidence="3 4" key="1">
    <citation type="submission" date="2017-12" db="EMBL/GenBank/DDBJ databases">
        <title>Sequencing, de novo assembly and annotation of complete genome of a new Thraustochytrid species, strain FCC1311.</title>
        <authorList>
            <person name="Sedici K."/>
            <person name="Godart F."/>
            <person name="Aiese Cigliano R."/>
            <person name="Sanseverino W."/>
            <person name="Barakat M."/>
            <person name="Ortet P."/>
            <person name="Marechal E."/>
            <person name="Cagnac O."/>
            <person name="Amato A."/>
        </authorList>
    </citation>
    <scope>NUCLEOTIDE SEQUENCE [LARGE SCALE GENOMIC DNA]</scope>
</reference>
<feature type="region of interest" description="Disordered" evidence="1">
    <location>
        <begin position="1"/>
        <end position="42"/>
    </location>
</feature>
<name>A0A2R5GTN3_9STRA</name>